<keyword evidence="2" id="KW-1015">Disulfide bond</keyword>
<dbReference type="AlphaFoldDB" id="A0AA36FXA8"/>
<dbReference type="Proteomes" id="UP001177023">
    <property type="component" value="Unassembled WGS sequence"/>
</dbReference>
<protein>
    <submittedName>
        <fullName evidence="4">Uncharacterized protein</fullName>
    </submittedName>
</protein>
<dbReference type="GO" id="GO:0007623">
    <property type="term" value="P:circadian rhythm"/>
    <property type="evidence" value="ECO:0007669"/>
    <property type="project" value="TreeGrafter"/>
</dbReference>
<dbReference type="SUPFAM" id="SSF81778">
    <property type="entry name" value="Crustacean CHH/MIH/GIH neurohormone"/>
    <property type="match status" value="1"/>
</dbReference>
<evidence type="ECO:0000313" key="5">
    <source>
        <dbReference type="EMBL" id="CAJ0585395.1"/>
    </source>
</evidence>
<sequence length="136" mass="15534">MHPLRLPAALPLLATLSTLSLLISTSLQNPVRQRQPDLLVYPGYYSSEDSTVLLRPVKRSHYMEVSDEVCELKKKANVVLAQVLEEVCALCHELYSHSEANVRSRCRANCFNNEMVGKCMQRFSPKDFMNPDNFEF</sequence>
<feature type="disulfide bond" evidence="2">
    <location>
        <begin position="70"/>
        <end position="110"/>
    </location>
</feature>
<accession>A0AA36FXA8</accession>
<dbReference type="Pfam" id="PF01147">
    <property type="entry name" value="Crust_neurohorm"/>
    <property type="match status" value="1"/>
</dbReference>
<gene>
    <name evidence="5" type="ORF">MSPICULIGERA_LOCUS23420</name>
    <name evidence="4" type="ORF">MSPICULIGERA_LOCUS8693</name>
</gene>
<dbReference type="PANTHER" id="PTHR35981">
    <property type="entry name" value="ION TRANSPORT PEPTIDE, ISOFORM C"/>
    <property type="match status" value="1"/>
</dbReference>
<feature type="disulfide bond" evidence="2">
    <location>
        <begin position="91"/>
        <end position="119"/>
    </location>
</feature>
<reference evidence="4" key="1">
    <citation type="submission" date="2023-06" db="EMBL/GenBank/DDBJ databases">
        <authorList>
            <person name="Delattre M."/>
        </authorList>
    </citation>
    <scope>NUCLEOTIDE SEQUENCE</scope>
    <source>
        <strain evidence="4">AF72</strain>
    </source>
</reference>
<keyword evidence="3" id="KW-0732">Signal</keyword>
<feature type="signal peptide" evidence="3">
    <location>
        <begin position="1"/>
        <end position="28"/>
    </location>
</feature>
<dbReference type="EMBL" id="CATQJA010002704">
    <property type="protein sequence ID" value="CAJ0585395.1"/>
    <property type="molecule type" value="Genomic_DNA"/>
</dbReference>
<organism evidence="4 6">
    <name type="scientific">Mesorhabditis spiculigera</name>
    <dbReference type="NCBI Taxonomy" id="96644"/>
    <lineage>
        <taxon>Eukaryota</taxon>
        <taxon>Metazoa</taxon>
        <taxon>Ecdysozoa</taxon>
        <taxon>Nematoda</taxon>
        <taxon>Chromadorea</taxon>
        <taxon>Rhabditida</taxon>
        <taxon>Rhabditina</taxon>
        <taxon>Rhabditomorpha</taxon>
        <taxon>Rhabditoidea</taxon>
        <taxon>Rhabditidae</taxon>
        <taxon>Mesorhabditinae</taxon>
        <taxon>Mesorhabditis</taxon>
    </lineage>
</organism>
<evidence type="ECO:0000313" key="4">
    <source>
        <dbReference type="EMBL" id="CAJ0570249.1"/>
    </source>
</evidence>
<evidence type="ECO:0000256" key="1">
    <source>
        <dbReference type="ARBA" id="ARBA00005447"/>
    </source>
</evidence>
<feature type="chain" id="PRO_5041588923" evidence="3">
    <location>
        <begin position="29"/>
        <end position="136"/>
    </location>
</feature>
<evidence type="ECO:0000256" key="3">
    <source>
        <dbReference type="SAM" id="SignalP"/>
    </source>
</evidence>
<evidence type="ECO:0000256" key="2">
    <source>
        <dbReference type="PIRSR" id="PIRSR631098-51"/>
    </source>
</evidence>
<dbReference type="InterPro" id="IPR031098">
    <property type="entry name" value="Crust_neurohorm"/>
</dbReference>
<name>A0AA36FXA8_9BILA</name>
<feature type="disulfide bond" evidence="2">
    <location>
        <begin position="88"/>
        <end position="106"/>
    </location>
</feature>
<keyword evidence="6" id="KW-1185">Reference proteome</keyword>
<dbReference type="EMBL" id="CATQJA010002278">
    <property type="protein sequence ID" value="CAJ0570249.1"/>
    <property type="molecule type" value="Genomic_DNA"/>
</dbReference>
<dbReference type="Gene3D" id="1.10.2010.10">
    <property type="entry name" value="Crustacean CHH/MIH/GIH neurohormone"/>
    <property type="match status" value="1"/>
</dbReference>
<feature type="non-terminal residue" evidence="4">
    <location>
        <position position="136"/>
    </location>
</feature>
<proteinExistence type="inferred from homology"/>
<evidence type="ECO:0000313" key="6">
    <source>
        <dbReference type="Proteomes" id="UP001177023"/>
    </source>
</evidence>
<comment type="similarity">
    <text evidence="1">Belongs to the arthropod CHH/MIH/GIH/VIH hormone family.</text>
</comment>
<dbReference type="InterPro" id="IPR035957">
    <property type="entry name" value="Crust_neurohorm_sf"/>
</dbReference>
<comment type="caution">
    <text evidence="4">The sequence shown here is derived from an EMBL/GenBank/DDBJ whole genome shotgun (WGS) entry which is preliminary data.</text>
</comment>
<dbReference type="PANTHER" id="PTHR35981:SF2">
    <property type="entry name" value="ION TRANSPORT PEPTIDE, ISOFORM C"/>
    <property type="match status" value="1"/>
</dbReference>